<accession>A0A2P6QQ67</accession>
<evidence type="ECO:0000313" key="1">
    <source>
        <dbReference type="EMBL" id="PRQ36321.1"/>
    </source>
</evidence>
<dbReference type="EMBL" id="PDCK01000042">
    <property type="protein sequence ID" value="PRQ36321.1"/>
    <property type="molecule type" value="Genomic_DNA"/>
</dbReference>
<comment type="caution">
    <text evidence="1">The sequence shown here is derived from an EMBL/GenBank/DDBJ whole genome shotgun (WGS) entry which is preliminary data.</text>
</comment>
<sequence>MASRRSVAESRYGASGSELVPTHLQEVKLTTLERKCVARVMGEFPRGARGFYRLCRLPIYERFELGRSPADMRTEAPSKSYAPYAYIDPDVIIQELLRESQTARRIDVDLPDKVRVTDHRVSMLLPDEMYLRFPSAVLEYLNQQVEEEAGTEGDEVLVARKPARGGQDHPMQVGRVGELPQVCAGVNPPRLWKQRSSPPRFRWERRVAKMGLRPWSLRWR</sequence>
<keyword evidence="2" id="KW-1185">Reference proteome</keyword>
<proteinExistence type="predicted"/>
<dbReference type="Gramene" id="PRQ36321">
    <property type="protein sequence ID" value="PRQ36321"/>
    <property type="gene ID" value="RchiOBHm_Chr4g0390151"/>
</dbReference>
<name>A0A2P6QQ67_ROSCH</name>
<reference evidence="1 2" key="1">
    <citation type="journal article" date="2018" name="Nat. Genet.">
        <title>The Rosa genome provides new insights in the design of modern roses.</title>
        <authorList>
            <person name="Bendahmane M."/>
        </authorList>
    </citation>
    <scope>NUCLEOTIDE SEQUENCE [LARGE SCALE GENOMIC DNA]</scope>
    <source>
        <strain evidence="2">cv. Old Blush</strain>
    </source>
</reference>
<organism evidence="1 2">
    <name type="scientific">Rosa chinensis</name>
    <name type="common">China rose</name>
    <dbReference type="NCBI Taxonomy" id="74649"/>
    <lineage>
        <taxon>Eukaryota</taxon>
        <taxon>Viridiplantae</taxon>
        <taxon>Streptophyta</taxon>
        <taxon>Embryophyta</taxon>
        <taxon>Tracheophyta</taxon>
        <taxon>Spermatophyta</taxon>
        <taxon>Magnoliopsida</taxon>
        <taxon>eudicotyledons</taxon>
        <taxon>Gunneridae</taxon>
        <taxon>Pentapetalae</taxon>
        <taxon>rosids</taxon>
        <taxon>fabids</taxon>
        <taxon>Rosales</taxon>
        <taxon>Rosaceae</taxon>
        <taxon>Rosoideae</taxon>
        <taxon>Rosoideae incertae sedis</taxon>
        <taxon>Rosa</taxon>
    </lineage>
</organism>
<evidence type="ECO:0000313" key="2">
    <source>
        <dbReference type="Proteomes" id="UP000238479"/>
    </source>
</evidence>
<gene>
    <name evidence="1" type="ORF">RchiOBHm_Chr4g0390151</name>
</gene>
<protein>
    <submittedName>
        <fullName evidence="1">Uncharacterized protein</fullName>
    </submittedName>
</protein>
<dbReference type="Proteomes" id="UP000238479">
    <property type="component" value="Chromosome 4"/>
</dbReference>
<dbReference type="AlphaFoldDB" id="A0A2P6QQ67"/>